<evidence type="ECO:0000256" key="8">
    <source>
        <dbReference type="ARBA" id="ARBA00023136"/>
    </source>
</evidence>
<feature type="transmembrane region" description="Helical" evidence="9">
    <location>
        <begin position="76"/>
        <end position="96"/>
    </location>
</feature>
<feature type="transmembrane region" description="Helical" evidence="9">
    <location>
        <begin position="337"/>
        <end position="362"/>
    </location>
</feature>
<sequence length="587" mass="68884">MIYTLILVVISVWVTNKLSLKLAKNLVKLKDSYKKIFIGLLRLVSILPSFITSFVLFEAISPLLIKAFWFVPNHSLIWVIICFFSILFPSSCLTYIDWFNSREIETMNSALLSLALDDKYREKIYLRCSKKIIYLTWATSLIKALGESVALSWFLSSDRYDNPFKSLKHFLSSSSHTISSLISSFYFSEGGGKKNKESMFVFGSVLLLFSIFINWFLKRKSSAIIYKQNVLSKRLEKWSCRFKNFFEKLKYSNSFVYLSRYLQKEIYNKKTFKYKQFLSIFRKWRERIFSFLVFSFFLSIFGVIIFRGLYFIFYNIAIGSYETYSLEGIVVPTWNTALLLFFSISWSLPISFLSAFFVNVYFIKNRKIKNFLISVISGIGTAPPMLWAMFSSLFFISYLKLGVGKVSVLSGILSFTILSFPFLFNRFSNLFEIYSQKYSKTLSYLGLQNFNLIFLILRDGREKIKKHLSGLATKLNGESGLLFITMGASPSDRFTLWGPGQTLTTKVFATFYKYRVVEIKSIVYETIFFIFVFSLFLYSLLTTFWIRLFKKLIKCCKKTYLRINLNYYWNWNTKKKVQFLVQSRILQ</sequence>
<comment type="similarity">
    <text evidence="2">Belongs to the binding-protein-dependent transport system permease family. CysTW subfamily.</text>
</comment>
<dbReference type="InterPro" id="IPR035906">
    <property type="entry name" value="MetI-like_sf"/>
</dbReference>
<feature type="transmembrane region" description="Helical" evidence="9">
    <location>
        <begin position="199"/>
        <end position="217"/>
    </location>
</feature>
<name>A0ABM5P163_9MOLU</name>
<evidence type="ECO:0000313" key="11">
    <source>
        <dbReference type="Proteomes" id="UP000018745"/>
    </source>
</evidence>
<keyword evidence="11" id="KW-1185">Reference proteome</keyword>
<evidence type="ECO:0000256" key="4">
    <source>
        <dbReference type="ARBA" id="ARBA00022475"/>
    </source>
</evidence>
<dbReference type="PANTHER" id="PTHR30425:SF1">
    <property type="entry name" value="PHOSPHATE TRANSPORT SYSTEM PERMEASE PROTEIN PSTC"/>
    <property type="match status" value="1"/>
</dbReference>
<comment type="subcellular location">
    <subcellularLocation>
        <location evidence="1">Cell membrane</location>
        <topology evidence="1">Multi-pass membrane protein</topology>
    </subcellularLocation>
</comment>
<evidence type="ECO:0000256" key="1">
    <source>
        <dbReference type="ARBA" id="ARBA00004651"/>
    </source>
</evidence>
<keyword evidence="5" id="KW-0592">Phosphate transport</keyword>
<evidence type="ECO:0000256" key="2">
    <source>
        <dbReference type="ARBA" id="ARBA00007069"/>
    </source>
</evidence>
<evidence type="ECO:0000256" key="6">
    <source>
        <dbReference type="ARBA" id="ARBA00022692"/>
    </source>
</evidence>
<keyword evidence="8 9" id="KW-0472">Membrane</keyword>
<gene>
    <name evidence="10" type="ORF">OVS_01675</name>
</gene>
<feature type="transmembrane region" description="Helical" evidence="9">
    <location>
        <begin position="288"/>
        <end position="317"/>
    </location>
</feature>
<evidence type="ECO:0008006" key="12">
    <source>
        <dbReference type="Google" id="ProtNLM"/>
    </source>
</evidence>
<proteinExistence type="inferred from homology"/>
<keyword evidence="4" id="KW-1003">Cell membrane</keyword>
<evidence type="ECO:0000256" key="5">
    <source>
        <dbReference type="ARBA" id="ARBA00022592"/>
    </source>
</evidence>
<keyword evidence="7 9" id="KW-1133">Transmembrane helix</keyword>
<dbReference type="CDD" id="cd06261">
    <property type="entry name" value="TM_PBP2"/>
    <property type="match status" value="1"/>
</dbReference>
<dbReference type="Proteomes" id="UP000018745">
    <property type="component" value="Chromosome"/>
</dbReference>
<dbReference type="EMBL" id="CP006935">
    <property type="protein sequence ID" value="AHC40223.1"/>
    <property type="molecule type" value="Genomic_DNA"/>
</dbReference>
<protein>
    <recommendedName>
        <fullName evidence="12">Phosphate ABC transporter permease</fullName>
    </recommendedName>
</protein>
<dbReference type="SUPFAM" id="SSF161098">
    <property type="entry name" value="MetI-like"/>
    <property type="match status" value="2"/>
</dbReference>
<feature type="transmembrane region" description="Helical" evidence="9">
    <location>
        <begin position="522"/>
        <end position="546"/>
    </location>
</feature>
<feature type="transmembrane region" description="Helical" evidence="9">
    <location>
        <begin position="402"/>
        <end position="424"/>
    </location>
</feature>
<keyword evidence="6 9" id="KW-0812">Transmembrane</keyword>
<evidence type="ECO:0000256" key="3">
    <source>
        <dbReference type="ARBA" id="ARBA00022448"/>
    </source>
</evidence>
<feature type="transmembrane region" description="Helical" evidence="9">
    <location>
        <begin position="371"/>
        <end position="396"/>
    </location>
</feature>
<accession>A0ABM5P163</accession>
<dbReference type="InterPro" id="IPR000515">
    <property type="entry name" value="MetI-like"/>
</dbReference>
<dbReference type="RefSeq" id="WP_024071121.1">
    <property type="nucleotide sequence ID" value="NC_023062.1"/>
</dbReference>
<reference evidence="10 11" key="1">
    <citation type="journal article" date="2014" name="Genome Announc.">
        <title>Complete Genome Sequence of Mycoplasma ovis Strain Michigan, a Hemoplasma of Sheep with Two Distinct 16S rRNA Genes.</title>
        <authorList>
            <person name="Deshuillers P.L."/>
            <person name="Santos A.P."/>
            <person name="do Nascimento N.C."/>
            <person name="Hampel J.A."/>
            <person name="Bergin I.L."/>
            <person name="Dyson M.C."/>
            <person name="Messick J.B."/>
        </authorList>
    </citation>
    <scope>NUCLEOTIDE SEQUENCE [LARGE SCALE GENOMIC DNA]</scope>
    <source>
        <strain evidence="10 11">Michigan</strain>
    </source>
</reference>
<dbReference type="InterPro" id="IPR051124">
    <property type="entry name" value="Phosphate_Transport_Permease"/>
</dbReference>
<keyword evidence="3" id="KW-0813">Transport</keyword>
<feature type="transmembrane region" description="Helical" evidence="9">
    <location>
        <begin position="43"/>
        <end position="64"/>
    </location>
</feature>
<organism evidence="10 11">
    <name type="scientific">Mycoplasma ovis str. Michigan</name>
    <dbReference type="NCBI Taxonomy" id="1415773"/>
    <lineage>
        <taxon>Bacteria</taxon>
        <taxon>Bacillati</taxon>
        <taxon>Mycoplasmatota</taxon>
        <taxon>Mollicutes</taxon>
        <taxon>Mycoplasmataceae</taxon>
        <taxon>Mycoplasma</taxon>
    </lineage>
</organism>
<evidence type="ECO:0000256" key="9">
    <source>
        <dbReference type="SAM" id="Phobius"/>
    </source>
</evidence>
<dbReference type="PANTHER" id="PTHR30425">
    <property type="entry name" value="PHOSPHATE TRANSPORT SYSTEM PERMEASE PROTEIN PST"/>
    <property type="match status" value="1"/>
</dbReference>
<evidence type="ECO:0000256" key="7">
    <source>
        <dbReference type="ARBA" id="ARBA00022989"/>
    </source>
</evidence>
<evidence type="ECO:0000313" key="10">
    <source>
        <dbReference type="EMBL" id="AHC40223.1"/>
    </source>
</evidence>
<feature type="transmembrane region" description="Helical" evidence="9">
    <location>
        <begin position="132"/>
        <end position="155"/>
    </location>
</feature>